<feature type="chain" id="PRO_5012330037" evidence="3">
    <location>
        <begin position="20"/>
        <end position="274"/>
    </location>
</feature>
<dbReference type="SMR" id="A0A224AQ33"/>
<dbReference type="InterPro" id="IPR018378">
    <property type="entry name" value="C-type_lectin_CS"/>
</dbReference>
<evidence type="ECO:0000256" key="1">
    <source>
        <dbReference type="ARBA" id="ARBA00023157"/>
    </source>
</evidence>
<reference evidence="5" key="1">
    <citation type="journal article" date="2017" name="Dev. Comp. Immunol.">
        <title>A novel C-type lectin gene is a strong candidate gene for Benedenia disease resistance in Japanese yellowtail, Seriola quinqueradiata.</title>
        <authorList>
            <person name="Nakamoto M."/>
            <person name="Takeuchi Y."/>
            <person name="Akita K."/>
            <person name="Kumagai R."/>
            <person name="Suzuki J."/>
            <person name="Koyama T."/>
            <person name="Noda T."/>
            <person name="Yoshida K."/>
            <person name="Ozaki A."/>
            <person name="Araki K."/>
            <person name="Sakamoto T."/>
        </authorList>
    </citation>
    <scope>NUCLEOTIDE SEQUENCE</scope>
    <source>
        <tissue evidence="5">Skin</tissue>
    </source>
</reference>
<dbReference type="Gene3D" id="3.10.100.10">
    <property type="entry name" value="Mannose-Binding Protein A, subunit A"/>
    <property type="match status" value="1"/>
</dbReference>
<dbReference type="CDD" id="cd00037">
    <property type="entry name" value="CLECT"/>
    <property type="match status" value="1"/>
</dbReference>
<feature type="domain" description="C-type lectin" evidence="4">
    <location>
        <begin position="156"/>
        <end position="268"/>
    </location>
</feature>
<evidence type="ECO:0000256" key="3">
    <source>
        <dbReference type="SAM" id="SignalP"/>
    </source>
</evidence>
<dbReference type="InterPro" id="IPR050111">
    <property type="entry name" value="C-type_lectin/snaclec_domain"/>
</dbReference>
<proteinExistence type="evidence at transcript level"/>
<dbReference type="InterPro" id="IPR001304">
    <property type="entry name" value="C-type_lectin-like"/>
</dbReference>
<dbReference type="Gene3D" id="2.160.10.20">
    <property type="entry name" value="Insect antifreeze protein"/>
    <property type="match status" value="1"/>
</dbReference>
<dbReference type="PROSITE" id="PS00615">
    <property type="entry name" value="C_TYPE_LECTIN_1"/>
    <property type="match status" value="1"/>
</dbReference>
<sequence length="274" mass="29761">MKTLLILSVVLCAALSVRAAAVVPAEAATAQLGDKAAPEPEAVKDTAVEDTAVEETAVEDTAVEETAVEDTAVEETAVEDTAVEETAVEDTAVEDTAVEDTAVEDTAVEDTAVEETAVEDTAVEDTAVEDTAVAAGRPAGLRQTRLSFCLDGWQSFSGKCYFLANHPDSWANAERFCASYEGSLASVGSIWEYNFLQRMVKTGGHAFAWIGGYYFQGEWRWEDGSRFDYSNWDTPRSTAYYQCLLLNSQVSMGWSNNGCNMNFPFVCQVRQLNC</sequence>
<dbReference type="GO" id="GO:0030246">
    <property type="term" value="F:carbohydrate binding"/>
    <property type="evidence" value="ECO:0007669"/>
    <property type="project" value="UniProtKB-KW"/>
</dbReference>
<dbReference type="SMART" id="SM00034">
    <property type="entry name" value="CLECT"/>
    <property type="match status" value="1"/>
</dbReference>
<feature type="signal peptide" evidence="3">
    <location>
        <begin position="1"/>
        <end position="19"/>
    </location>
</feature>
<dbReference type="PANTHER" id="PTHR22803">
    <property type="entry name" value="MANNOSE, PHOSPHOLIPASE, LECTIN RECEPTOR RELATED"/>
    <property type="match status" value="1"/>
</dbReference>
<dbReference type="AlphaFoldDB" id="A0A224AQ33"/>
<keyword evidence="5" id="KW-0430">Lectin</keyword>
<dbReference type="EMBL" id="LC223121">
    <property type="protein sequence ID" value="BBA19538.1"/>
    <property type="molecule type" value="mRNA"/>
</dbReference>
<dbReference type="InterPro" id="IPR016186">
    <property type="entry name" value="C-type_lectin-like/link_sf"/>
</dbReference>
<name>A0A224AQ33_SERQU</name>
<dbReference type="InterPro" id="IPR016187">
    <property type="entry name" value="CTDL_fold"/>
</dbReference>
<evidence type="ECO:0000313" key="5">
    <source>
        <dbReference type="EMBL" id="BBA19538.1"/>
    </source>
</evidence>
<evidence type="ECO:0000259" key="4">
    <source>
        <dbReference type="PROSITE" id="PS50041"/>
    </source>
</evidence>
<dbReference type="PROSITE" id="PS50041">
    <property type="entry name" value="C_TYPE_LECTIN_2"/>
    <property type="match status" value="1"/>
</dbReference>
<keyword evidence="1" id="KW-1015">Disulfide bond</keyword>
<dbReference type="Pfam" id="PF00059">
    <property type="entry name" value="Lectin_C"/>
    <property type="match status" value="1"/>
</dbReference>
<evidence type="ECO:0000256" key="2">
    <source>
        <dbReference type="SAM" id="MobiDB-lite"/>
    </source>
</evidence>
<gene>
    <name evidence="5" type="primary">clec</name>
</gene>
<dbReference type="PRINTS" id="PR01504">
    <property type="entry name" value="PNCREATITSAP"/>
</dbReference>
<dbReference type="SUPFAM" id="SSF56436">
    <property type="entry name" value="C-type lectin-like"/>
    <property type="match status" value="1"/>
</dbReference>
<organism evidence="5">
    <name type="scientific">Seriola quinqueradiata</name>
    <name type="common">Five-ray yellowtail</name>
    <dbReference type="NCBI Taxonomy" id="8161"/>
    <lineage>
        <taxon>Eukaryota</taxon>
        <taxon>Metazoa</taxon>
        <taxon>Chordata</taxon>
        <taxon>Craniata</taxon>
        <taxon>Vertebrata</taxon>
        <taxon>Euteleostomi</taxon>
        <taxon>Actinopterygii</taxon>
        <taxon>Neopterygii</taxon>
        <taxon>Teleostei</taxon>
        <taxon>Neoteleostei</taxon>
        <taxon>Acanthomorphata</taxon>
        <taxon>Carangaria</taxon>
        <taxon>Carangiformes</taxon>
        <taxon>Carangidae</taxon>
        <taxon>Seriola</taxon>
    </lineage>
</organism>
<protein>
    <submittedName>
        <fullName evidence="5">C-type lectin</fullName>
    </submittedName>
</protein>
<keyword evidence="3" id="KW-0732">Signal</keyword>
<accession>A0A224AQ33</accession>
<feature type="region of interest" description="Disordered" evidence="2">
    <location>
        <begin position="75"/>
        <end position="98"/>
    </location>
</feature>